<gene>
    <name evidence="2" type="ORF">HEB94_002532</name>
</gene>
<protein>
    <recommendedName>
        <fullName evidence="1">WCX domain-containing protein</fullName>
    </recommendedName>
</protein>
<dbReference type="Proteomes" id="UP000638648">
    <property type="component" value="Unassembled WGS sequence"/>
</dbReference>
<dbReference type="Pfam" id="PF25583">
    <property type="entry name" value="WCX"/>
    <property type="match status" value="1"/>
</dbReference>
<evidence type="ECO:0000313" key="2">
    <source>
        <dbReference type="EMBL" id="MBE1605684.1"/>
    </source>
</evidence>
<dbReference type="InterPro" id="IPR057727">
    <property type="entry name" value="WCX_dom"/>
</dbReference>
<sequence>MVLEATKLAVYRYEARILLDVEYETAVQAFRGRIVEPAPDGRAILRVAANDLAGLASYAAGLSYDFEVLDPPELRAELRRRALEIAARHAAAASFTDGGALTNPFDQAAPTLSNDAAATMCDDDMASAASHQQTTSSGC</sequence>
<evidence type="ECO:0000313" key="3">
    <source>
        <dbReference type="Proteomes" id="UP000638648"/>
    </source>
</evidence>
<reference evidence="2" key="1">
    <citation type="submission" date="2020-10" db="EMBL/GenBank/DDBJ databases">
        <title>Sequencing the genomes of 1000 actinobacteria strains.</title>
        <authorList>
            <person name="Klenk H.-P."/>
        </authorList>
    </citation>
    <scope>NUCLEOTIDE SEQUENCE</scope>
    <source>
        <strain evidence="2">DSM 45354</strain>
    </source>
</reference>
<comment type="caution">
    <text evidence="2">The sequence shown here is derived from an EMBL/GenBank/DDBJ whole genome shotgun (WGS) entry which is preliminary data.</text>
</comment>
<name>A0A927MT40_9ACTN</name>
<evidence type="ECO:0000259" key="1">
    <source>
        <dbReference type="Pfam" id="PF25583"/>
    </source>
</evidence>
<keyword evidence="3" id="KW-1185">Reference proteome</keyword>
<accession>A0A927MT40</accession>
<feature type="domain" description="WCX" evidence="1">
    <location>
        <begin position="12"/>
        <end position="85"/>
    </location>
</feature>
<proteinExistence type="predicted"/>
<dbReference type="AlphaFoldDB" id="A0A927MT40"/>
<organism evidence="2 3">
    <name type="scientific">Actinopolymorpha pittospori</name>
    <dbReference type="NCBI Taxonomy" id="648752"/>
    <lineage>
        <taxon>Bacteria</taxon>
        <taxon>Bacillati</taxon>
        <taxon>Actinomycetota</taxon>
        <taxon>Actinomycetes</taxon>
        <taxon>Propionibacteriales</taxon>
        <taxon>Actinopolymorphaceae</taxon>
        <taxon>Actinopolymorpha</taxon>
    </lineage>
</organism>
<dbReference type="EMBL" id="JADBEM010000001">
    <property type="protein sequence ID" value="MBE1605684.1"/>
    <property type="molecule type" value="Genomic_DNA"/>
</dbReference>